<gene>
    <name evidence="1" type="ORF">AaV_227</name>
</gene>
<dbReference type="Proteomes" id="UP000028667">
    <property type="component" value="Segment"/>
</dbReference>
<dbReference type="OrthoDB" id="6647at10239"/>
<dbReference type="GeneID" id="20041678"/>
<reference evidence="1 2" key="1">
    <citation type="journal article" date="2014" name="Virology">
        <title>Genome of brown tide virus (AaV), the little giant of the Megaviridae, elucidates NCLDV genome expansion and host-virus coevolution.</title>
        <authorList>
            <person name="Moniruzzaman M."/>
            <person name="LeCleir G.R."/>
            <person name="Brown C.M."/>
            <person name="Gobler C.J."/>
            <person name="Bidle K.D."/>
            <person name="Wilson W.H."/>
            <person name="Wilhelm S.W."/>
        </authorList>
    </citation>
    <scope>NUCLEOTIDE SEQUENCE [LARGE SCALE GENOMIC DNA]</scope>
    <source>
        <strain evidence="1">BtV-01</strain>
    </source>
</reference>
<organism evidence="1 2">
    <name type="scientific">Aureococcus anophagefferens virus</name>
    <dbReference type="NCBI Taxonomy" id="1474867"/>
    <lineage>
        <taxon>Viruses</taxon>
        <taxon>Varidnaviria</taxon>
        <taxon>Bamfordvirae</taxon>
        <taxon>Nucleocytoviricota</taxon>
        <taxon>Megaviricetes</taxon>
        <taxon>Imitervirales</taxon>
        <taxon>Schizomimiviridae</taxon>
        <taxon>Kratosvirus</taxon>
        <taxon>Kratosvirus quantuckense</taxon>
    </lineage>
</organism>
<name>A0A076FFN7_9VIRU</name>
<dbReference type="KEGG" id="vg:20041678"/>
<dbReference type="RefSeq" id="YP_009052301.1">
    <property type="nucleotide sequence ID" value="NC_024697.1"/>
</dbReference>
<evidence type="ECO:0000313" key="1">
    <source>
        <dbReference type="EMBL" id="AII17084.1"/>
    </source>
</evidence>
<sequence length="284" mass="34297">MSWYDKYKPKKLDDFIFNRNLIRDLRNFTPSLTHFRLIGDYSSGRRSILNLYLKELGINKSNIFYINYENIKTCENKDKLYHFLDFKSNQKKFIVIHHISSISNKFVFELINLLKQDDAIVAIIDNEATSSDLISKYVIDFKIETFDFNRIGEYILKNEDIKYEQKDLKDIISKSSNYYDFVHYLELKFKYNNDFKNNAIDINFELIFNEKSLKKRLIEIRNIENDGFEQSKILSELMNYNYCNYNNVEYALIIGEGIEFYNNHQNEEFEIYRIICQLWQINKK</sequence>
<dbReference type="Gene3D" id="3.40.50.300">
    <property type="entry name" value="P-loop containing nucleotide triphosphate hydrolases"/>
    <property type="match status" value="1"/>
</dbReference>
<dbReference type="InterPro" id="IPR027417">
    <property type="entry name" value="P-loop_NTPase"/>
</dbReference>
<proteinExistence type="predicted"/>
<dbReference type="SUPFAM" id="SSF52540">
    <property type="entry name" value="P-loop containing nucleoside triphosphate hydrolases"/>
    <property type="match status" value="1"/>
</dbReference>
<keyword evidence="2" id="KW-1185">Reference proteome</keyword>
<accession>A0A076FFN7</accession>
<protein>
    <submittedName>
        <fullName evidence="1">Putative replication factor C subunit</fullName>
    </submittedName>
</protein>
<evidence type="ECO:0000313" key="2">
    <source>
        <dbReference type="Proteomes" id="UP000028667"/>
    </source>
</evidence>
<dbReference type="EMBL" id="KJ645900">
    <property type="protein sequence ID" value="AII17084.1"/>
    <property type="molecule type" value="Genomic_DNA"/>
</dbReference>